<dbReference type="AlphaFoldDB" id="A0AA41QCZ1"/>
<gene>
    <name evidence="2" type="ORF">L1785_02675</name>
</gene>
<dbReference type="EMBL" id="JAKGSG010000010">
    <property type="protein sequence ID" value="MCF4119874.1"/>
    <property type="molecule type" value="Genomic_DNA"/>
</dbReference>
<reference evidence="2" key="1">
    <citation type="submission" date="2022-01" db="EMBL/GenBank/DDBJ databases">
        <title>Antribacter sp. nov., isolated from Guizhou of China.</title>
        <authorList>
            <person name="Chengliang C."/>
            <person name="Ya Z."/>
        </authorList>
    </citation>
    <scope>NUCLEOTIDE SEQUENCE</scope>
    <source>
        <strain evidence="2">KLBMP 9083</strain>
    </source>
</reference>
<dbReference type="RefSeq" id="WP_236087587.1">
    <property type="nucleotide sequence ID" value="NZ_JAKGSG010000010.1"/>
</dbReference>
<organism evidence="2 3">
    <name type="scientific">Antribacter soli</name>
    <dbReference type="NCBI Taxonomy" id="2910976"/>
    <lineage>
        <taxon>Bacteria</taxon>
        <taxon>Bacillati</taxon>
        <taxon>Actinomycetota</taxon>
        <taxon>Actinomycetes</taxon>
        <taxon>Micrococcales</taxon>
        <taxon>Promicromonosporaceae</taxon>
        <taxon>Antribacter</taxon>
    </lineage>
</organism>
<name>A0AA41QCZ1_9MICO</name>
<keyword evidence="3" id="KW-1185">Reference proteome</keyword>
<comment type="caution">
    <text evidence="2">The sequence shown here is derived from an EMBL/GenBank/DDBJ whole genome shotgun (WGS) entry which is preliminary data.</text>
</comment>
<evidence type="ECO:0000256" key="1">
    <source>
        <dbReference type="SAM" id="Coils"/>
    </source>
</evidence>
<evidence type="ECO:0000313" key="3">
    <source>
        <dbReference type="Proteomes" id="UP001165405"/>
    </source>
</evidence>
<protein>
    <submittedName>
        <fullName evidence="2">Uncharacterized protein</fullName>
    </submittedName>
</protein>
<proteinExistence type="predicted"/>
<sequence>MFYIQHGYGKSTKIWECIRDGAISGVILSPGHEDVATLIDTARTVSMTGTRVLIDPQSYIYSTNPQGQLRHHEAQGLRFSNLHWALTASDLASIVGDVRSINERSGVPGPWIAPAPFHRSLVDYWVPLSVQLARTAQQEWVSGAIATLAIDESTLSDWDRVADWLDALTTLDVQGFYVIVSRRLPSYPPLPWENLALTNLLRLIYTLAVVNEYQLYWGYADVDGLLGIAAGATAVAAGWTYGLRQFGVERYSEQRAGGAPAVPRVYAPGLLSDLRYNEAGDIYNRTQLREQVFAQPILAEFENRDFSSLTNPQAQVLHLVGLSRDVFALGSITSTSERLDALQARLQHARRTFEMLASAGLALDPRHRARIESYELAVSAFRREVAR</sequence>
<evidence type="ECO:0000313" key="2">
    <source>
        <dbReference type="EMBL" id="MCF4119874.1"/>
    </source>
</evidence>
<dbReference type="Proteomes" id="UP001165405">
    <property type="component" value="Unassembled WGS sequence"/>
</dbReference>
<accession>A0AA41QCZ1</accession>
<keyword evidence="1" id="KW-0175">Coiled coil</keyword>
<feature type="coiled-coil region" evidence="1">
    <location>
        <begin position="332"/>
        <end position="359"/>
    </location>
</feature>